<feature type="transmembrane region" description="Helical" evidence="8">
    <location>
        <begin position="144"/>
        <end position="160"/>
    </location>
</feature>
<keyword evidence="2" id="KW-1003">Cell membrane</keyword>
<feature type="transmembrane region" description="Helical" evidence="8">
    <location>
        <begin position="166"/>
        <end position="195"/>
    </location>
</feature>
<keyword evidence="4" id="KW-0808">Transferase</keyword>
<dbReference type="Proteomes" id="UP000176740">
    <property type="component" value="Unassembled WGS sequence"/>
</dbReference>
<reference evidence="10 11" key="1">
    <citation type="journal article" date="2016" name="Nat. Commun.">
        <title>Thousands of microbial genomes shed light on interconnected biogeochemical processes in an aquifer system.</title>
        <authorList>
            <person name="Anantharaman K."/>
            <person name="Brown C.T."/>
            <person name="Hug L.A."/>
            <person name="Sharon I."/>
            <person name="Castelle C.J."/>
            <person name="Probst A.J."/>
            <person name="Thomas B.C."/>
            <person name="Singh A."/>
            <person name="Wilkins M.J."/>
            <person name="Karaoz U."/>
            <person name="Brodie E.L."/>
            <person name="Williams K.H."/>
            <person name="Hubbard S.S."/>
            <person name="Banfield J.F."/>
        </authorList>
    </citation>
    <scope>NUCLEOTIDE SEQUENCE [LARGE SCALE GENOMIC DNA]</scope>
</reference>
<evidence type="ECO:0000256" key="7">
    <source>
        <dbReference type="ARBA" id="ARBA00023136"/>
    </source>
</evidence>
<feature type="transmembrane region" description="Helical" evidence="8">
    <location>
        <begin position="278"/>
        <end position="298"/>
    </location>
</feature>
<comment type="caution">
    <text evidence="10">The sequence shown here is derived from an EMBL/GenBank/DDBJ whole genome shotgun (WGS) entry which is preliminary data.</text>
</comment>
<evidence type="ECO:0000256" key="3">
    <source>
        <dbReference type="ARBA" id="ARBA00022676"/>
    </source>
</evidence>
<dbReference type="GO" id="GO:0009103">
    <property type="term" value="P:lipopolysaccharide biosynthetic process"/>
    <property type="evidence" value="ECO:0007669"/>
    <property type="project" value="UniProtKB-ARBA"/>
</dbReference>
<dbReference type="EMBL" id="MFBO01000041">
    <property type="protein sequence ID" value="OGD96976.1"/>
    <property type="molecule type" value="Genomic_DNA"/>
</dbReference>
<evidence type="ECO:0000256" key="6">
    <source>
        <dbReference type="ARBA" id="ARBA00022989"/>
    </source>
</evidence>
<keyword evidence="5 8" id="KW-0812">Transmembrane</keyword>
<feature type="domain" description="Glycosyltransferase RgtA/B/C/D-like" evidence="9">
    <location>
        <begin position="70"/>
        <end position="224"/>
    </location>
</feature>
<evidence type="ECO:0000256" key="1">
    <source>
        <dbReference type="ARBA" id="ARBA00004651"/>
    </source>
</evidence>
<name>A0A1F5GYK7_9BACT</name>
<evidence type="ECO:0000313" key="11">
    <source>
        <dbReference type="Proteomes" id="UP000176740"/>
    </source>
</evidence>
<evidence type="ECO:0000256" key="8">
    <source>
        <dbReference type="SAM" id="Phobius"/>
    </source>
</evidence>
<feature type="transmembrane region" description="Helical" evidence="8">
    <location>
        <begin position="304"/>
        <end position="323"/>
    </location>
</feature>
<sequence>MSKIIKNYQLILLILVILVAIFFRFWHIRDYVVFLGDEGRDMIVMRNIFINKRLPFLGPTASVGGFYLGPIYYWMAAPFLYLWQFDPVGPSYFVAIVGVATVFLLYKFLKEATHFWPAIFASLLYATAPLIVRYSRSSWNPNPLPFFALLMVYFIYLGITRKKYPLFLGAGACLGIAVQLHYLASILVFVAGIIILTNTKYKNWPKIILLSLIGFVITFSPFLAFEIRHNFPNFRTILEFVTRGSNLGFKTFNIFWLVFDTGNIFLEEISKVMETYSTNIIFFALAILGLLGIFISRHDKNSRLLFSIGLIWFLGGLLSLRLYTGQIHDYYFGLMFPAPFLLAGLIFSIFWQKPIWRIICISVTALIVLIFLNNQFYKNQPNRLIDQTKQIANLVIEKSGNNAFNFAIISDHNSDHAYRYFLEVENRKPTDLEILITDQLIVVCESKKCEPLGDPAWEIAGFGRAEISEEQDVKGGIKVFRLIHWPGTPSPAGRPAIKGG</sequence>
<evidence type="ECO:0000256" key="2">
    <source>
        <dbReference type="ARBA" id="ARBA00022475"/>
    </source>
</evidence>
<dbReference type="InterPro" id="IPR038731">
    <property type="entry name" value="RgtA/B/C-like"/>
</dbReference>
<accession>A0A1F5GYK7</accession>
<feature type="transmembrane region" description="Helical" evidence="8">
    <location>
        <begin position="7"/>
        <end position="26"/>
    </location>
</feature>
<gene>
    <name evidence="10" type="ORF">A3A49_02585</name>
</gene>
<evidence type="ECO:0000256" key="4">
    <source>
        <dbReference type="ARBA" id="ARBA00022679"/>
    </source>
</evidence>
<dbReference type="AlphaFoldDB" id="A0A1F5GYK7"/>
<dbReference type="STRING" id="1797725.A3A49_02585"/>
<feature type="transmembrane region" description="Helical" evidence="8">
    <location>
        <begin position="90"/>
        <end position="109"/>
    </location>
</feature>
<feature type="transmembrane region" description="Helical" evidence="8">
    <location>
        <begin position="115"/>
        <end position="132"/>
    </location>
</feature>
<keyword evidence="6 8" id="KW-1133">Transmembrane helix</keyword>
<proteinExistence type="predicted"/>
<dbReference type="InterPro" id="IPR050297">
    <property type="entry name" value="LipidA_mod_glycosyltrf_83"/>
</dbReference>
<evidence type="ECO:0000256" key="5">
    <source>
        <dbReference type="ARBA" id="ARBA00022692"/>
    </source>
</evidence>
<evidence type="ECO:0000259" key="9">
    <source>
        <dbReference type="Pfam" id="PF13231"/>
    </source>
</evidence>
<dbReference type="GO" id="GO:0016763">
    <property type="term" value="F:pentosyltransferase activity"/>
    <property type="evidence" value="ECO:0007669"/>
    <property type="project" value="TreeGrafter"/>
</dbReference>
<dbReference type="Pfam" id="PF13231">
    <property type="entry name" value="PMT_2"/>
    <property type="match status" value="1"/>
</dbReference>
<keyword evidence="3" id="KW-0328">Glycosyltransferase</keyword>
<dbReference type="PANTHER" id="PTHR33908:SF11">
    <property type="entry name" value="MEMBRANE PROTEIN"/>
    <property type="match status" value="1"/>
</dbReference>
<feature type="transmembrane region" description="Helical" evidence="8">
    <location>
        <begin position="355"/>
        <end position="373"/>
    </location>
</feature>
<dbReference type="GO" id="GO:0005886">
    <property type="term" value="C:plasma membrane"/>
    <property type="evidence" value="ECO:0007669"/>
    <property type="project" value="UniProtKB-SubCell"/>
</dbReference>
<protein>
    <recommendedName>
        <fullName evidence="9">Glycosyltransferase RgtA/B/C/D-like domain-containing protein</fullName>
    </recommendedName>
</protein>
<feature type="transmembrane region" description="Helical" evidence="8">
    <location>
        <begin position="330"/>
        <end position="349"/>
    </location>
</feature>
<organism evidence="10 11">
    <name type="scientific">Candidatus Curtissbacteria bacterium RIFCSPLOWO2_01_FULL_38_11b</name>
    <dbReference type="NCBI Taxonomy" id="1797725"/>
    <lineage>
        <taxon>Bacteria</taxon>
        <taxon>Candidatus Curtissiibacteriota</taxon>
    </lineage>
</organism>
<comment type="subcellular location">
    <subcellularLocation>
        <location evidence="1">Cell membrane</location>
        <topology evidence="1">Multi-pass membrane protein</topology>
    </subcellularLocation>
</comment>
<dbReference type="PANTHER" id="PTHR33908">
    <property type="entry name" value="MANNOSYLTRANSFERASE YKCB-RELATED"/>
    <property type="match status" value="1"/>
</dbReference>
<keyword evidence="7 8" id="KW-0472">Membrane</keyword>
<evidence type="ECO:0000313" key="10">
    <source>
        <dbReference type="EMBL" id="OGD96976.1"/>
    </source>
</evidence>
<feature type="transmembrane region" description="Helical" evidence="8">
    <location>
        <begin position="207"/>
        <end position="227"/>
    </location>
</feature>
<feature type="transmembrane region" description="Helical" evidence="8">
    <location>
        <begin position="64"/>
        <end position="83"/>
    </location>
</feature>